<feature type="compositionally biased region" description="Low complexity" evidence="1">
    <location>
        <begin position="293"/>
        <end position="307"/>
    </location>
</feature>
<dbReference type="InterPro" id="IPR010221">
    <property type="entry name" value="VCBS_dom"/>
</dbReference>
<proteinExistence type="predicted"/>
<dbReference type="InterPro" id="IPR001680">
    <property type="entry name" value="WD40_rpt"/>
</dbReference>
<feature type="domain" description="Cyclic nucleotide-binding" evidence="2">
    <location>
        <begin position="832"/>
        <end position="870"/>
    </location>
</feature>
<dbReference type="InterPro" id="IPR000595">
    <property type="entry name" value="cNMP-bd_dom"/>
</dbReference>
<feature type="compositionally biased region" description="Low complexity" evidence="1">
    <location>
        <begin position="117"/>
        <end position="190"/>
    </location>
</feature>
<dbReference type="SUPFAM" id="SSF51004">
    <property type="entry name" value="C-terminal (heme d1) domain of cytochrome cd1-nitrite reductase"/>
    <property type="match status" value="3"/>
</dbReference>
<accession>A0ABP9BUL9</accession>
<evidence type="ECO:0000313" key="3">
    <source>
        <dbReference type="EMBL" id="GAA4800415.1"/>
    </source>
</evidence>
<dbReference type="Pfam" id="PF17963">
    <property type="entry name" value="Big_9"/>
    <property type="match status" value="1"/>
</dbReference>
<protein>
    <recommendedName>
        <fullName evidence="2">Cyclic nucleotide-binding domain-containing protein</fullName>
    </recommendedName>
</protein>
<feature type="region of interest" description="Disordered" evidence="1">
    <location>
        <begin position="204"/>
        <end position="232"/>
    </location>
</feature>
<dbReference type="PROSITE" id="PS50042">
    <property type="entry name" value="CNMP_BINDING_3"/>
    <property type="match status" value="1"/>
</dbReference>
<name>A0ABP9BUL9_9PSEU</name>
<dbReference type="Pfam" id="PF10282">
    <property type="entry name" value="Lactonase"/>
    <property type="match status" value="1"/>
</dbReference>
<dbReference type="NCBIfam" id="TIGR01965">
    <property type="entry name" value="VCBS_repeat"/>
    <property type="match status" value="1"/>
</dbReference>
<feature type="region of interest" description="Disordered" evidence="1">
    <location>
        <begin position="291"/>
        <end position="322"/>
    </location>
</feature>
<feature type="compositionally biased region" description="Low complexity" evidence="1">
    <location>
        <begin position="100"/>
        <end position="110"/>
    </location>
</feature>
<dbReference type="PANTHER" id="PTHR47197:SF3">
    <property type="entry name" value="DIHYDRO-HEME D1 DEHYDROGENASE"/>
    <property type="match status" value="1"/>
</dbReference>
<evidence type="ECO:0000256" key="1">
    <source>
        <dbReference type="SAM" id="MobiDB-lite"/>
    </source>
</evidence>
<comment type="caution">
    <text evidence="3">The sequence shown here is derived from an EMBL/GenBank/DDBJ whole genome shotgun (WGS) entry which is preliminary data.</text>
</comment>
<dbReference type="RefSeq" id="WP_345419648.1">
    <property type="nucleotide sequence ID" value="NZ_BAABHO010000037.1"/>
</dbReference>
<dbReference type="InterPro" id="IPR018391">
    <property type="entry name" value="PQQ_b-propeller_rpt"/>
</dbReference>
<dbReference type="Gene3D" id="2.60.40.3440">
    <property type="match status" value="1"/>
</dbReference>
<dbReference type="InterPro" id="IPR019405">
    <property type="entry name" value="Lactonase_7-beta_prop"/>
</dbReference>
<dbReference type="InterPro" id="IPR015943">
    <property type="entry name" value="WD40/YVTN_repeat-like_dom_sf"/>
</dbReference>
<dbReference type="InterPro" id="IPR011659">
    <property type="entry name" value="WD40"/>
</dbReference>
<keyword evidence="4" id="KW-1185">Reference proteome</keyword>
<dbReference type="InterPro" id="IPR011044">
    <property type="entry name" value="Quino_amine_DH_bsu"/>
</dbReference>
<evidence type="ECO:0000313" key="4">
    <source>
        <dbReference type="Proteomes" id="UP001500928"/>
    </source>
</evidence>
<dbReference type="EMBL" id="BAABHO010000037">
    <property type="protein sequence ID" value="GAA4800415.1"/>
    <property type="molecule type" value="Genomic_DNA"/>
</dbReference>
<dbReference type="InterPro" id="IPR011045">
    <property type="entry name" value="N2O_reductase_N"/>
</dbReference>
<dbReference type="NCBIfam" id="TIGR02276">
    <property type="entry name" value="beta_rpt_yvtn"/>
    <property type="match status" value="2"/>
</dbReference>
<dbReference type="Proteomes" id="UP001500928">
    <property type="component" value="Unassembled WGS sequence"/>
</dbReference>
<dbReference type="SMART" id="SM00320">
    <property type="entry name" value="WD40"/>
    <property type="match status" value="10"/>
</dbReference>
<gene>
    <name evidence="3" type="ORF">GCM10023200_41610</name>
</gene>
<dbReference type="InterPro" id="IPR051200">
    <property type="entry name" value="Host-pathogen_enzymatic-act"/>
</dbReference>
<organism evidence="3 4">
    <name type="scientific">Actinomycetospora chlora</name>
    <dbReference type="NCBI Taxonomy" id="663608"/>
    <lineage>
        <taxon>Bacteria</taxon>
        <taxon>Bacillati</taxon>
        <taxon>Actinomycetota</taxon>
        <taxon>Actinomycetes</taxon>
        <taxon>Pseudonocardiales</taxon>
        <taxon>Pseudonocardiaceae</taxon>
        <taxon>Actinomycetospora</taxon>
    </lineage>
</organism>
<reference evidence="4" key="1">
    <citation type="journal article" date="2019" name="Int. J. Syst. Evol. Microbiol.">
        <title>The Global Catalogue of Microorganisms (GCM) 10K type strain sequencing project: providing services to taxonomists for standard genome sequencing and annotation.</title>
        <authorList>
            <consortium name="The Broad Institute Genomics Platform"/>
            <consortium name="The Broad Institute Genome Sequencing Center for Infectious Disease"/>
            <person name="Wu L."/>
            <person name="Ma J."/>
        </authorList>
    </citation>
    <scope>NUCLEOTIDE SEQUENCE [LARGE SCALE GENOMIC DNA]</scope>
    <source>
        <strain evidence="4">JCM 17979</strain>
    </source>
</reference>
<dbReference type="Pfam" id="PF07676">
    <property type="entry name" value="PD40"/>
    <property type="match status" value="1"/>
</dbReference>
<dbReference type="InterPro" id="IPR011048">
    <property type="entry name" value="Haem_d1_sf"/>
</dbReference>
<dbReference type="Gene3D" id="2.130.10.10">
    <property type="entry name" value="YVTN repeat-like/Quinoprotein amine dehydrogenase"/>
    <property type="match status" value="5"/>
</dbReference>
<dbReference type="InterPro" id="IPR011964">
    <property type="entry name" value="YVTN_b-propeller_repeat"/>
</dbReference>
<dbReference type="SMART" id="SM00564">
    <property type="entry name" value="PQQ"/>
    <property type="match status" value="11"/>
</dbReference>
<dbReference type="PANTHER" id="PTHR47197">
    <property type="entry name" value="PROTEIN NIRF"/>
    <property type="match status" value="1"/>
</dbReference>
<feature type="region of interest" description="Disordered" evidence="1">
    <location>
        <begin position="76"/>
        <end position="190"/>
    </location>
</feature>
<dbReference type="SUPFAM" id="SSF50974">
    <property type="entry name" value="Nitrous oxide reductase, N-terminal domain"/>
    <property type="match status" value="1"/>
</dbReference>
<sequence>MKKTVTTRSASVEAARARKAARVAKARRAGRSAVTSRTAQTTLAAAIGAGILLHGGQEAPAVALPVGAVVHTIAVTTPTGSGSGADSDSGSGSGGDTADESSASTSDDTSGSGGDGSTNATSEEPTGSSGETTEQAPPSDTTPTTGATTEPTIDTTTEPEPSTSAAAPTTATTTPVVPTTTPAPVVGPLPATASAVTPTAATPTTAAAAPNATPAATAGPSAAPAVRSAAPSRGRHAVADNLLTRIALALGGVVPTAPHGGPGPVAPAAPTSALLLAQWAFFRRGENPLFNRAPTATVTPGPPTTTGQSTGDVDGTDPDHDPLTYSLLTEPAHGTVDLDEDTGTYIYTPKPGYVGTDTFTIRVRDNDPTAPGLGNLTFLVNRLLARSHPELANRLFGAHTVDVPITVTTVPTTTPIDGTVDSTTGATTGNLGVTLGEGQVFTVTTPPSRGTLTINPDGTYVYTPTAAARLAAARTPGVDTDTFTVRVDRQSTQTVARLALRAADTGETIMQTVEVPPAQPATPTVVTTVPVGSAPSSIVISPDGTYAYVQNRSEITAVDLVSGATRTLPANGLLRLSPDGSRAVVLQPGYGGDPGTVSVIDTATNTVVRDVALGATIGQIGYSPAGDLYYVADQSNATITVIDTATGRVVSTIAVNEAADVRTSPDGTRLYATSATGGTVTVIDTASGTQLAQLPLGGSPQLADVSPDGGRVAVVDTAANTVRVIDTATLQVSDPITLSTFPAVRWSPDGSRAYAFTDDGGTVTVIDAVTGAATATIPVGAHSTDLYVSPDGTRLYVPDYADGKVRVIDTSTSAVVATVDVGTGTSGVQFAGDRAYVVTRGAAAVTILDTTTDAVVEVVPLGRSTSFGTLNPNGSQIWFVDADGVQTIVDTTDDSVRTLTGFVLEPTFSLDGARAYLTRPDGSTSVYDTATLDPLLVTDYQDVGGNSPDGRFVYTFDRDTGIVSFLGTLDGSGTAFSVPGATAVAFSPDGRYAHVLSTDGTLTEIALVDVPAGPPAQTGTATAGTPDATTGAVAGDLGFGTGPLTYRVTTPPAHGTVTVGADGRYVYTPSGAGRRDAALSPGEDADTFTITAYSKPGTGTPVAVTVVVAPATGPLVTSTVAVGGSPGAPVLLPDGRVIVSSFDDGTVTLFDPASGASTVVAVGGYPQRVVLGADGSRGYVTSSADGTLTVFDTGTGEVLAVVPVGSYPDVPQLGPTGGVVVVSRGDRTLTLVDPATAAATTVTLDAIPIDVRYGPDGSRLYATADGTLTVLDARDGTVLATVPLGGIAYEPRFSPDGSRLAVTSYSGSVTLVDTADHHVVAVIPVTPNYAGSAEFTPDGSRALIPSYGPGATVTVVDPSDGTVLARVPVGDGPSPIRLAADGVHAWVASNSSDSVTVIDTRDGSVAATFALPSTGDVVFTPDGTRAVAPDRNGGIVTVIDTATLTVLGTADVGSGIGELRTSPDGAFLYISGREAGTVTVVATADGSRVATIPVGQRPGTLSVSPDGGRLYVSDDWSGALTVIDTADFHVVTTLPDAQAWETSVAFSPDGAYGVVRGGGQLLVVSTADDTVTVVPVEGNGGASWFTPDGQYALAYDVRAGTVNAVWLPAAAGAGGGVTQT</sequence>
<evidence type="ECO:0000259" key="2">
    <source>
        <dbReference type="PROSITE" id="PS50042"/>
    </source>
</evidence>
<dbReference type="SUPFAM" id="SSF50969">
    <property type="entry name" value="YVTN repeat-like/Quinoprotein amine dehydrogenase"/>
    <property type="match status" value="1"/>
</dbReference>